<protein>
    <submittedName>
        <fullName evidence="1">Uncharacterized protein</fullName>
    </submittedName>
</protein>
<gene>
    <name evidence="1" type="ORF">SAMN05444164_7567</name>
</gene>
<proteinExistence type="predicted"/>
<accession>A0A1H5HN94</accession>
<dbReference type="AlphaFoldDB" id="A0A1H5HN94"/>
<dbReference type="Proteomes" id="UP000198992">
    <property type="component" value="Unassembled WGS sequence"/>
</dbReference>
<evidence type="ECO:0000313" key="1">
    <source>
        <dbReference type="EMBL" id="SEE29457.1"/>
    </source>
</evidence>
<evidence type="ECO:0000313" key="2">
    <source>
        <dbReference type="Proteomes" id="UP000198992"/>
    </source>
</evidence>
<organism evidence="1 2">
    <name type="scientific">Bradyrhizobium erythrophlei</name>
    <dbReference type="NCBI Taxonomy" id="1437360"/>
    <lineage>
        <taxon>Bacteria</taxon>
        <taxon>Pseudomonadati</taxon>
        <taxon>Pseudomonadota</taxon>
        <taxon>Alphaproteobacteria</taxon>
        <taxon>Hyphomicrobiales</taxon>
        <taxon>Nitrobacteraceae</taxon>
        <taxon>Bradyrhizobium</taxon>
    </lineage>
</organism>
<reference evidence="1 2" key="1">
    <citation type="submission" date="2016-10" db="EMBL/GenBank/DDBJ databases">
        <authorList>
            <person name="de Groot N.N."/>
        </authorList>
    </citation>
    <scope>NUCLEOTIDE SEQUENCE [LARGE SCALE GENOMIC DNA]</scope>
    <source>
        <strain evidence="1 2">MT12</strain>
    </source>
</reference>
<dbReference type="EMBL" id="FNTH01000001">
    <property type="protein sequence ID" value="SEE29457.1"/>
    <property type="molecule type" value="Genomic_DNA"/>
</dbReference>
<name>A0A1H5HN94_9BRAD</name>
<sequence>MRFYCCSILHSEWRPSGHSERLLPLGSPACARGASASPIASGPRCAWRIPHSFPGCGAQIGHVPGPRSVPPPRKAVAVSRPPVLRFHTQSYDFPRSGARDVAPRRPRSEEGRFTGNIVSTKYVFREPTDRTCPKTTILAVKLGAGEISICAPRTQIRSHLVLGRLERVLRTGPSSALRSELSATATSSTWPAVLAGRADTLLHKYRAYRADFIAMPKILPLIRRAISVAGSGF</sequence>